<name>A0A5B7DIV8_PORTR</name>
<organism evidence="1 2">
    <name type="scientific">Portunus trituberculatus</name>
    <name type="common">Swimming crab</name>
    <name type="synonym">Neptunus trituberculatus</name>
    <dbReference type="NCBI Taxonomy" id="210409"/>
    <lineage>
        <taxon>Eukaryota</taxon>
        <taxon>Metazoa</taxon>
        <taxon>Ecdysozoa</taxon>
        <taxon>Arthropoda</taxon>
        <taxon>Crustacea</taxon>
        <taxon>Multicrustacea</taxon>
        <taxon>Malacostraca</taxon>
        <taxon>Eumalacostraca</taxon>
        <taxon>Eucarida</taxon>
        <taxon>Decapoda</taxon>
        <taxon>Pleocyemata</taxon>
        <taxon>Brachyura</taxon>
        <taxon>Eubrachyura</taxon>
        <taxon>Portunoidea</taxon>
        <taxon>Portunidae</taxon>
        <taxon>Portuninae</taxon>
        <taxon>Portunus</taxon>
    </lineage>
</organism>
<proteinExistence type="predicted"/>
<comment type="caution">
    <text evidence="1">The sequence shown here is derived from an EMBL/GenBank/DDBJ whole genome shotgun (WGS) entry which is preliminary data.</text>
</comment>
<keyword evidence="2" id="KW-1185">Reference proteome</keyword>
<dbReference type="EMBL" id="VSRR010000940">
    <property type="protein sequence ID" value="MPC21084.1"/>
    <property type="molecule type" value="Genomic_DNA"/>
</dbReference>
<sequence length="77" mass="8505">MLRKRVCGRTGRDGAVLEPCFALRLLAEGKLCPLFLGHEGNGDFRCQCPEGLPGSGFLRVVWDTPVSPGRCGWERQM</sequence>
<reference evidence="1 2" key="1">
    <citation type="submission" date="2019-05" db="EMBL/GenBank/DDBJ databases">
        <title>Another draft genome of Portunus trituberculatus and its Hox gene families provides insights of decapod evolution.</title>
        <authorList>
            <person name="Jeong J.-H."/>
            <person name="Song I."/>
            <person name="Kim S."/>
            <person name="Choi T."/>
            <person name="Kim D."/>
            <person name="Ryu S."/>
            <person name="Kim W."/>
        </authorList>
    </citation>
    <scope>NUCLEOTIDE SEQUENCE [LARGE SCALE GENOMIC DNA]</scope>
    <source>
        <tissue evidence="1">Muscle</tissue>
    </source>
</reference>
<dbReference type="AlphaFoldDB" id="A0A5B7DIV8"/>
<dbReference type="Proteomes" id="UP000324222">
    <property type="component" value="Unassembled WGS sequence"/>
</dbReference>
<accession>A0A5B7DIV8</accession>
<protein>
    <submittedName>
        <fullName evidence="1">Uncharacterized protein</fullName>
    </submittedName>
</protein>
<evidence type="ECO:0000313" key="1">
    <source>
        <dbReference type="EMBL" id="MPC21084.1"/>
    </source>
</evidence>
<gene>
    <name evidence="1" type="ORF">E2C01_014057</name>
</gene>
<evidence type="ECO:0000313" key="2">
    <source>
        <dbReference type="Proteomes" id="UP000324222"/>
    </source>
</evidence>